<feature type="region of interest" description="Disordered" evidence="2">
    <location>
        <begin position="32"/>
        <end position="76"/>
    </location>
</feature>
<evidence type="ECO:0000313" key="5">
    <source>
        <dbReference type="Proteomes" id="UP000066480"/>
    </source>
</evidence>
<dbReference type="Proteomes" id="UP000066480">
    <property type="component" value="Chromosome"/>
</dbReference>
<feature type="domain" description="Bacteriophage T5 Orf172 DNA-binding" evidence="3">
    <location>
        <begin position="391"/>
        <end position="474"/>
    </location>
</feature>
<dbReference type="EMBL" id="CP011112">
    <property type="protein sequence ID" value="AKU14763.1"/>
    <property type="molecule type" value="Genomic_DNA"/>
</dbReference>
<dbReference type="InterPro" id="IPR018306">
    <property type="entry name" value="Phage_T5_Orf172_DNA-bd"/>
</dbReference>
<dbReference type="RefSeq" id="WP_083449810.1">
    <property type="nucleotide sequence ID" value="NZ_CP011112.1"/>
</dbReference>
<evidence type="ECO:0000259" key="3">
    <source>
        <dbReference type="SMART" id="SM00974"/>
    </source>
</evidence>
<dbReference type="InterPro" id="IPR025280">
    <property type="entry name" value="SNIPE"/>
</dbReference>
<dbReference type="Pfam" id="PF13455">
    <property type="entry name" value="MUG113"/>
    <property type="match status" value="1"/>
</dbReference>
<accession>A0A0K1JDU5</accession>
<dbReference type="InterPro" id="IPR018929">
    <property type="entry name" value="DUF2510"/>
</dbReference>
<protein>
    <recommendedName>
        <fullName evidence="3">Bacteriophage T5 Orf172 DNA-binding domain-containing protein</fullName>
    </recommendedName>
</protein>
<dbReference type="SMART" id="SM00974">
    <property type="entry name" value="T5orf172"/>
    <property type="match status" value="1"/>
</dbReference>
<evidence type="ECO:0000313" key="4">
    <source>
        <dbReference type="EMBL" id="AKU14763.1"/>
    </source>
</evidence>
<dbReference type="Pfam" id="PF13250">
    <property type="entry name" value="SNIPE"/>
    <property type="match status" value="1"/>
</dbReference>
<dbReference type="OrthoDB" id="9811665at2"/>
<proteinExistence type="predicted"/>
<name>A0A0K1JDU5_9MICO</name>
<organism evidence="4 5">
    <name type="scientific">Luteipulveratus mongoliensis</name>
    <dbReference type="NCBI Taxonomy" id="571913"/>
    <lineage>
        <taxon>Bacteria</taxon>
        <taxon>Bacillati</taxon>
        <taxon>Actinomycetota</taxon>
        <taxon>Actinomycetes</taxon>
        <taxon>Micrococcales</taxon>
        <taxon>Dermacoccaceae</taxon>
        <taxon>Luteipulveratus</taxon>
    </lineage>
</organism>
<evidence type="ECO:0000256" key="1">
    <source>
        <dbReference type="SAM" id="Coils"/>
    </source>
</evidence>
<dbReference type="STRING" id="571913.VV02_00845"/>
<evidence type="ECO:0000256" key="2">
    <source>
        <dbReference type="SAM" id="MobiDB-lite"/>
    </source>
</evidence>
<dbReference type="PATRIC" id="fig|571913.6.peg.174"/>
<reference evidence="4 5" key="1">
    <citation type="submission" date="2015-03" db="EMBL/GenBank/DDBJ databases">
        <title>Luteipulveratus halotolerans sp. nov., a novel actinobacterium (Dermacoccaceae) from Sarawak, Malaysia.</title>
        <authorList>
            <person name="Juboi H."/>
            <person name="Basik A."/>
            <person name="Shamsul S.S."/>
            <person name="Arnold P."/>
            <person name="Schmitt E.K."/>
            <person name="Sanglier J.-J."/>
            <person name="Yeo T."/>
        </authorList>
    </citation>
    <scope>NUCLEOTIDE SEQUENCE [LARGE SCALE GENOMIC DNA]</scope>
    <source>
        <strain evidence="4 5">MN07-A0370</strain>
    </source>
</reference>
<dbReference type="KEGG" id="lmoi:VV02_00845"/>
<keyword evidence="1" id="KW-0175">Coiled coil</keyword>
<dbReference type="Pfam" id="PF10708">
    <property type="entry name" value="DUF2510"/>
    <property type="match status" value="1"/>
</dbReference>
<keyword evidence="5" id="KW-1185">Reference proteome</keyword>
<gene>
    <name evidence="4" type="ORF">VV02_00845</name>
</gene>
<dbReference type="AlphaFoldDB" id="A0A0K1JDU5"/>
<sequence length="506" mass="56506">MSTSTAAPGWHPDPWGRYEYRWWDGSSWTNQVSRSGQVTQDEIDSAPAPDRTTSTDQPSAAVHSSSPGGGATSSPALQVQSDVKVTAFNAKKVAGQLLQENRGLRQEVATLRSVVDQFGGLEAAEVARRTEQLRTTETDLTQQVTATRTELDQIRDEVVVNRDRVELESEFGIYDYEHPAEASATLATDLEAVRAQIKATNKTGIATVATTNFTYNNSSAKGRTFVGQMSRIMLRWYNAEAESAVKSVKAGNLESALKRLTKVQEQVAKQGRMIDLTITADYHQLRLRELELAARHLQAVAAEKEREREYRAQLREQRVVEAEIAKEKERLAKERAHYVNSIQRLRDSGDEAAAVELEAKLAAIDEEIAQADYRAANIRAGYVYVISNVGAFGEQVVKIGMTRRLEPMDRIRELGDASVPFRFDVHALFFSDDAVGVETMLHRTFAAERLNKVNLRREFFRVSPDRVLQALQTHDVAVLEFRLEAAADEYRASRPGEAFEAHIPTP</sequence>
<feature type="coiled-coil region" evidence="1">
    <location>
        <begin position="287"/>
        <end position="317"/>
    </location>
</feature>